<dbReference type="InterPro" id="IPR031325">
    <property type="entry name" value="RHS_repeat"/>
</dbReference>
<protein>
    <submittedName>
        <fullName evidence="1">Putative truncated Rhs core protein</fullName>
    </submittedName>
</protein>
<dbReference type="NCBIfam" id="TIGR01643">
    <property type="entry name" value="YD_repeat_2x"/>
    <property type="match status" value="2"/>
</dbReference>
<name>A0A376P1P1_ECOLX</name>
<dbReference type="AlphaFoldDB" id="A0A376P1P1"/>
<dbReference type="InterPro" id="IPR006530">
    <property type="entry name" value="YD"/>
</dbReference>
<proteinExistence type="predicted"/>
<reference evidence="1 2" key="1">
    <citation type="submission" date="2018-06" db="EMBL/GenBank/DDBJ databases">
        <authorList>
            <consortium name="Pathogen Informatics"/>
            <person name="Doyle S."/>
        </authorList>
    </citation>
    <scope>NUCLEOTIDE SEQUENCE [LARGE SCALE GENOMIC DNA]</scope>
    <source>
        <strain evidence="1 2">NCTC11341</strain>
    </source>
</reference>
<dbReference type="Proteomes" id="UP000254428">
    <property type="component" value="Unassembled WGS sequence"/>
</dbReference>
<dbReference type="Gene3D" id="2.180.10.10">
    <property type="entry name" value="RHS repeat-associated core"/>
    <property type="match status" value="1"/>
</dbReference>
<gene>
    <name evidence="1" type="ORF">NCTC11341_04091</name>
</gene>
<dbReference type="Pfam" id="PF05593">
    <property type="entry name" value="RHS_repeat"/>
    <property type="match status" value="1"/>
</dbReference>
<sequence length="74" mass="8218">MNVTGAEGYYNATLDYGDGCTTVTDGKGIHRYYYDPDGNILREAAPDGSTTMYEWDEFHHLLARHSPCRAGGEI</sequence>
<evidence type="ECO:0000313" key="1">
    <source>
        <dbReference type="EMBL" id="STH72423.1"/>
    </source>
</evidence>
<organism evidence="1 2">
    <name type="scientific">Escherichia coli</name>
    <dbReference type="NCBI Taxonomy" id="562"/>
    <lineage>
        <taxon>Bacteria</taxon>
        <taxon>Pseudomonadati</taxon>
        <taxon>Pseudomonadota</taxon>
        <taxon>Gammaproteobacteria</taxon>
        <taxon>Enterobacterales</taxon>
        <taxon>Enterobacteriaceae</taxon>
        <taxon>Escherichia</taxon>
    </lineage>
</organism>
<dbReference type="EMBL" id="UGBT01000002">
    <property type="protein sequence ID" value="STH72423.1"/>
    <property type="molecule type" value="Genomic_DNA"/>
</dbReference>
<accession>A0A376P1P1</accession>
<evidence type="ECO:0000313" key="2">
    <source>
        <dbReference type="Proteomes" id="UP000254428"/>
    </source>
</evidence>